<feature type="region of interest" description="Disordered" evidence="1">
    <location>
        <begin position="170"/>
        <end position="243"/>
    </location>
</feature>
<feature type="compositionally biased region" description="Gly residues" evidence="1">
    <location>
        <begin position="227"/>
        <end position="237"/>
    </location>
</feature>
<gene>
    <name evidence="2" type="ORF">BGZ99_004903</name>
</gene>
<dbReference type="EMBL" id="JAAAIP010000031">
    <property type="protein sequence ID" value="KAG0328633.1"/>
    <property type="molecule type" value="Genomic_DNA"/>
</dbReference>
<feature type="compositionally biased region" description="Low complexity" evidence="1">
    <location>
        <begin position="176"/>
        <end position="190"/>
    </location>
</feature>
<evidence type="ECO:0000256" key="1">
    <source>
        <dbReference type="SAM" id="MobiDB-lite"/>
    </source>
</evidence>
<evidence type="ECO:0000313" key="3">
    <source>
        <dbReference type="Proteomes" id="UP000738325"/>
    </source>
</evidence>
<dbReference type="Proteomes" id="UP000738325">
    <property type="component" value="Unassembled WGS sequence"/>
</dbReference>
<evidence type="ECO:0000313" key="2">
    <source>
        <dbReference type="EMBL" id="KAG0328633.1"/>
    </source>
</evidence>
<dbReference type="OrthoDB" id="63589at2759"/>
<reference evidence="2" key="1">
    <citation type="journal article" date="2020" name="Fungal Divers.">
        <title>Resolving the Mortierellaceae phylogeny through synthesis of multi-gene phylogenetics and phylogenomics.</title>
        <authorList>
            <person name="Vandepol N."/>
            <person name="Liber J."/>
            <person name="Desiro A."/>
            <person name="Na H."/>
            <person name="Kennedy M."/>
            <person name="Barry K."/>
            <person name="Grigoriev I.V."/>
            <person name="Miller A.N."/>
            <person name="O'Donnell K."/>
            <person name="Stajich J.E."/>
            <person name="Bonito G."/>
        </authorList>
    </citation>
    <scope>NUCLEOTIDE SEQUENCE</scope>
    <source>
        <strain evidence="2">REB-010B</strain>
    </source>
</reference>
<accession>A0A9P6RWW2</accession>
<proteinExistence type="predicted"/>
<comment type="caution">
    <text evidence="2">The sequence shown here is derived from an EMBL/GenBank/DDBJ whole genome shotgun (WGS) entry which is preliminary data.</text>
</comment>
<protein>
    <submittedName>
        <fullName evidence="2">Uncharacterized protein</fullName>
    </submittedName>
</protein>
<sequence length="310" mass="33210">MSKKHRDRKTGASTSATTAVATAVAGEMTPVTAFSTRRTSLLDMPTLREMYDVTVQTRDQPLTQAGGRGNGGTRTKRRGSGSGPGLGPSAVSLGSLYLDYTGPLLRQFVDSWVKSVSQPGGYGNVVGKRNAGNVEMPTLQQWMAGCLGVCEALGLGSLATPQLTVVASDNKDIGRNNNNNNNNNSNNNSSIIDDTNVDRTEQEPQRSSEDHTAAMTTKLSKLSVAGVGAGSGQGRRSGNGKRYSQRCANIVQKKVLDYVLTDDVMEELYGQKPDLAATTTATTTRAHSERYHQLKAEQASKLFQTLAHRR</sequence>
<organism evidence="2 3">
    <name type="scientific">Dissophora globulifera</name>
    <dbReference type="NCBI Taxonomy" id="979702"/>
    <lineage>
        <taxon>Eukaryota</taxon>
        <taxon>Fungi</taxon>
        <taxon>Fungi incertae sedis</taxon>
        <taxon>Mucoromycota</taxon>
        <taxon>Mortierellomycotina</taxon>
        <taxon>Mortierellomycetes</taxon>
        <taxon>Mortierellales</taxon>
        <taxon>Mortierellaceae</taxon>
        <taxon>Dissophora</taxon>
    </lineage>
</organism>
<feature type="region of interest" description="Disordered" evidence="1">
    <location>
        <begin position="56"/>
        <end position="87"/>
    </location>
</feature>
<feature type="compositionally biased region" description="Basic and acidic residues" evidence="1">
    <location>
        <begin position="196"/>
        <end position="212"/>
    </location>
</feature>
<dbReference type="AlphaFoldDB" id="A0A9P6RWW2"/>
<name>A0A9P6RWW2_9FUNG</name>
<keyword evidence="3" id="KW-1185">Reference proteome</keyword>